<dbReference type="InterPro" id="IPR052895">
    <property type="entry name" value="HetReg/Transcr_Mod"/>
</dbReference>
<dbReference type="InterPro" id="IPR010730">
    <property type="entry name" value="HET"/>
</dbReference>
<evidence type="ECO:0000313" key="4">
    <source>
        <dbReference type="Proteomes" id="UP000030651"/>
    </source>
</evidence>
<reference evidence="4" key="1">
    <citation type="journal article" date="2015" name="BMC Genomics">
        <title>Genomic and transcriptomic analysis of the endophytic fungus Pestalotiopsis fici reveals its lifestyle and high potential for synthesis of natural products.</title>
        <authorList>
            <person name="Wang X."/>
            <person name="Zhang X."/>
            <person name="Liu L."/>
            <person name="Xiang M."/>
            <person name="Wang W."/>
            <person name="Sun X."/>
            <person name="Che Y."/>
            <person name="Guo L."/>
            <person name="Liu G."/>
            <person name="Guo L."/>
            <person name="Wang C."/>
            <person name="Yin W.B."/>
            <person name="Stadler M."/>
            <person name="Zhang X."/>
            <person name="Liu X."/>
        </authorList>
    </citation>
    <scope>NUCLEOTIDE SEQUENCE [LARGE SCALE GENOMIC DNA]</scope>
    <source>
        <strain evidence="4">W106-1 / CGMCC3.15140</strain>
    </source>
</reference>
<dbReference type="GeneID" id="19278909"/>
<feature type="domain" description="Heterokaryon incompatibility" evidence="2">
    <location>
        <begin position="62"/>
        <end position="205"/>
    </location>
</feature>
<dbReference type="OrthoDB" id="194358at2759"/>
<evidence type="ECO:0000259" key="2">
    <source>
        <dbReference type="Pfam" id="PF06985"/>
    </source>
</evidence>
<feature type="compositionally biased region" description="Polar residues" evidence="1">
    <location>
        <begin position="1"/>
        <end position="12"/>
    </location>
</feature>
<dbReference type="RefSeq" id="XP_007840668.1">
    <property type="nucleotide sequence ID" value="XM_007842477.1"/>
</dbReference>
<keyword evidence="4" id="KW-1185">Reference proteome</keyword>
<evidence type="ECO:0000256" key="1">
    <source>
        <dbReference type="SAM" id="MobiDB-lite"/>
    </source>
</evidence>
<dbReference type="Pfam" id="PF06985">
    <property type="entry name" value="HET"/>
    <property type="match status" value="1"/>
</dbReference>
<name>W3WJB9_PESFW</name>
<dbReference type="InParanoid" id="W3WJB9"/>
<dbReference type="PANTHER" id="PTHR24148:SF78">
    <property type="entry name" value="HETEROKARYON INCOMPATIBILITY DOMAIN-CONTAINING PROTEIN"/>
    <property type="match status" value="1"/>
</dbReference>
<evidence type="ECO:0000313" key="3">
    <source>
        <dbReference type="EMBL" id="ETS74030.1"/>
    </source>
</evidence>
<dbReference type="Proteomes" id="UP000030651">
    <property type="component" value="Unassembled WGS sequence"/>
</dbReference>
<accession>W3WJB9</accession>
<proteinExistence type="predicted"/>
<dbReference type="OMA" id="WETSHTN"/>
<dbReference type="eggNOG" id="KOG4177">
    <property type="taxonomic scope" value="Eukaryota"/>
</dbReference>
<dbReference type="EMBL" id="KI912120">
    <property type="protein sequence ID" value="ETS74030.1"/>
    <property type="molecule type" value="Genomic_DNA"/>
</dbReference>
<sequence length="373" mass="42502">MASEKVPTSTGQVPRHPYSPLQKGHIRLLRLMPHSDQDAAIRCELFDHRFDDINPRKGTHLYEALSYVWGSGDKPMMIFTESNCLPVGRNLYEALKRLRDCTLPRIIWIDAICINQNDNKEREQQVGCMAEIYARASRVIIWLEETEVERFQGSRQVMTNGDHAFKIIDSAARDDQLTELSHVDREAVLALLRRSWFERIWVLQEVAAARHVVIMSLGMEMDGYAFYLGWSKLKLALGELNLQSRVSSAADLMKDAVLRPKCATSRSDRVSLDIHPLGTLMDLYHDRKATDRLDKVYALLGMSSDAPTYITPKYDARWGDIFRQLIRSSIGEQASVKTWDQNQLAIIQSKGCVLGEVATTDYFQGNGQRLGIR</sequence>
<gene>
    <name evidence="3" type="ORF">PFICI_13896</name>
</gene>
<dbReference type="KEGG" id="pfy:PFICI_13896"/>
<dbReference type="PANTHER" id="PTHR24148">
    <property type="entry name" value="ANKYRIN REPEAT DOMAIN-CONTAINING PROTEIN 39 HOMOLOG-RELATED"/>
    <property type="match status" value="1"/>
</dbReference>
<organism evidence="3 4">
    <name type="scientific">Pestalotiopsis fici (strain W106-1 / CGMCC3.15140)</name>
    <dbReference type="NCBI Taxonomy" id="1229662"/>
    <lineage>
        <taxon>Eukaryota</taxon>
        <taxon>Fungi</taxon>
        <taxon>Dikarya</taxon>
        <taxon>Ascomycota</taxon>
        <taxon>Pezizomycotina</taxon>
        <taxon>Sordariomycetes</taxon>
        <taxon>Xylariomycetidae</taxon>
        <taxon>Amphisphaeriales</taxon>
        <taxon>Sporocadaceae</taxon>
        <taxon>Pestalotiopsis</taxon>
    </lineage>
</organism>
<protein>
    <recommendedName>
        <fullName evidence="2">Heterokaryon incompatibility domain-containing protein</fullName>
    </recommendedName>
</protein>
<dbReference type="AlphaFoldDB" id="W3WJB9"/>
<dbReference type="HOGENOM" id="CLU_004184_3_2_1"/>
<feature type="region of interest" description="Disordered" evidence="1">
    <location>
        <begin position="1"/>
        <end position="20"/>
    </location>
</feature>